<dbReference type="Proteomes" id="UP001240984">
    <property type="component" value="Unassembled WGS sequence"/>
</dbReference>
<dbReference type="SUPFAM" id="SSF46689">
    <property type="entry name" value="Homeodomain-like"/>
    <property type="match status" value="2"/>
</dbReference>
<dbReference type="RefSeq" id="WP_306830550.1">
    <property type="nucleotide sequence ID" value="NZ_JAUSRA010000001.1"/>
</dbReference>
<evidence type="ECO:0000259" key="4">
    <source>
        <dbReference type="PROSITE" id="PS01124"/>
    </source>
</evidence>
<dbReference type="PANTHER" id="PTHR46796">
    <property type="entry name" value="HTH-TYPE TRANSCRIPTIONAL ACTIVATOR RHAS-RELATED"/>
    <property type="match status" value="1"/>
</dbReference>
<protein>
    <submittedName>
        <fullName evidence="5">AraC-like DNA-binding protein</fullName>
    </submittedName>
</protein>
<keyword evidence="6" id="KW-1185">Reference proteome</keyword>
<keyword evidence="3" id="KW-0804">Transcription</keyword>
<comment type="caution">
    <text evidence="5">The sequence shown here is derived from an EMBL/GenBank/DDBJ whole genome shotgun (WGS) entry which is preliminary data.</text>
</comment>
<reference evidence="5 6" key="1">
    <citation type="submission" date="2023-07" db="EMBL/GenBank/DDBJ databases">
        <title>Sequencing the genomes of 1000 actinobacteria strains.</title>
        <authorList>
            <person name="Klenk H.-P."/>
        </authorList>
    </citation>
    <scope>NUCLEOTIDE SEQUENCE [LARGE SCALE GENOMIC DNA]</scope>
    <source>
        <strain evidence="5 6">DSM 44710</strain>
    </source>
</reference>
<proteinExistence type="predicted"/>
<dbReference type="Pfam" id="PF14525">
    <property type="entry name" value="AraC_binding_2"/>
    <property type="match status" value="1"/>
</dbReference>
<dbReference type="Pfam" id="PF12833">
    <property type="entry name" value="HTH_18"/>
    <property type="match status" value="1"/>
</dbReference>
<dbReference type="InterPro" id="IPR035418">
    <property type="entry name" value="AraC-bd_2"/>
</dbReference>
<keyword evidence="1" id="KW-0805">Transcription regulation</keyword>
<keyword evidence="2" id="KW-0238">DNA-binding</keyword>
<dbReference type="EMBL" id="JAUSRA010000001">
    <property type="protein sequence ID" value="MDP9795059.1"/>
    <property type="molecule type" value="Genomic_DNA"/>
</dbReference>
<evidence type="ECO:0000313" key="6">
    <source>
        <dbReference type="Proteomes" id="UP001240984"/>
    </source>
</evidence>
<feature type="domain" description="HTH araC/xylS-type" evidence="4">
    <location>
        <begin position="222"/>
        <end position="324"/>
    </location>
</feature>
<dbReference type="InterPro" id="IPR018060">
    <property type="entry name" value="HTH_AraC"/>
</dbReference>
<gene>
    <name evidence="5" type="ORF">J2S43_003571</name>
</gene>
<dbReference type="Gene3D" id="1.10.10.60">
    <property type="entry name" value="Homeodomain-like"/>
    <property type="match status" value="1"/>
</dbReference>
<sequence length="325" mass="35061">MAPGEVPLRRSAYTTSNVEEAHDAMRRVYFDFTARVPPGLDRFTYDVRSVDSGVIGLDRMRYSTALDIDTAPVGYVHAAHVLGGNLTIRSAGEQVHLTAGDLVLVPPGESFQGQLIDFDVQILRLPLDAVTHAATVRWGLEPADFAFRSMTPVSAPLAQFWRETLVYLHRVTLNPDAALPSAPAHAALIDLAAAATVATFPSTATTACYLPGPGETGPGTIRRAISYLEEHAAEATTLADVAAAARTGPRGLQAAFRRHLDTTPMAYLRRIRLERAHRDLLAADPGHGATVGAIARQWGFTHLGRFAAAYREAYGTSPAETLRTR</sequence>
<dbReference type="InterPro" id="IPR009057">
    <property type="entry name" value="Homeodomain-like_sf"/>
</dbReference>
<dbReference type="InterPro" id="IPR037923">
    <property type="entry name" value="HTH-like"/>
</dbReference>
<evidence type="ECO:0000256" key="2">
    <source>
        <dbReference type="ARBA" id="ARBA00023125"/>
    </source>
</evidence>
<dbReference type="PROSITE" id="PS01124">
    <property type="entry name" value="HTH_ARAC_FAMILY_2"/>
    <property type="match status" value="1"/>
</dbReference>
<dbReference type="InterPro" id="IPR050204">
    <property type="entry name" value="AraC_XylS_family_regulators"/>
</dbReference>
<dbReference type="SMART" id="SM00342">
    <property type="entry name" value="HTH_ARAC"/>
    <property type="match status" value="1"/>
</dbReference>
<organism evidence="5 6">
    <name type="scientific">Catenuloplanes nepalensis</name>
    <dbReference type="NCBI Taxonomy" id="587533"/>
    <lineage>
        <taxon>Bacteria</taxon>
        <taxon>Bacillati</taxon>
        <taxon>Actinomycetota</taxon>
        <taxon>Actinomycetes</taxon>
        <taxon>Micromonosporales</taxon>
        <taxon>Micromonosporaceae</taxon>
        <taxon>Catenuloplanes</taxon>
    </lineage>
</organism>
<dbReference type="PANTHER" id="PTHR46796:SF12">
    <property type="entry name" value="HTH-TYPE DNA-BINDING TRANSCRIPTIONAL ACTIVATOR EUTR"/>
    <property type="match status" value="1"/>
</dbReference>
<evidence type="ECO:0000256" key="1">
    <source>
        <dbReference type="ARBA" id="ARBA00023015"/>
    </source>
</evidence>
<accession>A0ABT9MUF2</accession>
<evidence type="ECO:0000313" key="5">
    <source>
        <dbReference type="EMBL" id="MDP9795059.1"/>
    </source>
</evidence>
<evidence type="ECO:0000256" key="3">
    <source>
        <dbReference type="ARBA" id="ARBA00023163"/>
    </source>
</evidence>
<dbReference type="SUPFAM" id="SSF51215">
    <property type="entry name" value="Regulatory protein AraC"/>
    <property type="match status" value="1"/>
</dbReference>
<name>A0ABT9MUF2_9ACTN</name>